<dbReference type="InterPro" id="IPR002492">
    <property type="entry name" value="Transposase_Tc1-like"/>
</dbReference>
<evidence type="ECO:0000256" key="1">
    <source>
        <dbReference type="SAM" id="MobiDB-lite"/>
    </source>
</evidence>
<evidence type="ECO:0000313" key="3">
    <source>
        <dbReference type="EMBL" id="KAJ4444870.1"/>
    </source>
</evidence>
<name>A0ABQ8TGQ0_PERAM</name>
<protein>
    <recommendedName>
        <fullName evidence="2">Transposase Tc1-like domain-containing protein</fullName>
    </recommendedName>
</protein>
<accession>A0ABQ8TGQ0</accession>
<organism evidence="3 4">
    <name type="scientific">Periplaneta americana</name>
    <name type="common">American cockroach</name>
    <name type="synonym">Blatta americana</name>
    <dbReference type="NCBI Taxonomy" id="6978"/>
    <lineage>
        <taxon>Eukaryota</taxon>
        <taxon>Metazoa</taxon>
        <taxon>Ecdysozoa</taxon>
        <taxon>Arthropoda</taxon>
        <taxon>Hexapoda</taxon>
        <taxon>Insecta</taxon>
        <taxon>Pterygota</taxon>
        <taxon>Neoptera</taxon>
        <taxon>Polyneoptera</taxon>
        <taxon>Dictyoptera</taxon>
        <taxon>Blattodea</taxon>
        <taxon>Blattoidea</taxon>
        <taxon>Blattidae</taxon>
        <taxon>Blattinae</taxon>
        <taxon>Periplaneta</taxon>
    </lineage>
</organism>
<proteinExistence type="predicted"/>
<evidence type="ECO:0000313" key="4">
    <source>
        <dbReference type="Proteomes" id="UP001148838"/>
    </source>
</evidence>
<keyword evidence="4" id="KW-1185">Reference proteome</keyword>
<gene>
    <name evidence="3" type="ORF">ANN_06667</name>
</gene>
<dbReference type="EMBL" id="JAJSOF020000011">
    <property type="protein sequence ID" value="KAJ4444870.1"/>
    <property type="molecule type" value="Genomic_DNA"/>
</dbReference>
<reference evidence="3 4" key="1">
    <citation type="journal article" date="2022" name="Allergy">
        <title>Genome assembly and annotation of Periplaneta americana reveal a comprehensive cockroach allergen profile.</title>
        <authorList>
            <person name="Wang L."/>
            <person name="Xiong Q."/>
            <person name="Saelim N."/>
            <person name="Wang L."/>
            <person name="Nong W."/>
            <person name="Wan A.T."/>
            <person name="Shi M."/>
            <person name="Liu X."/>
            <person name="Cao Q."/>
            <person name="Hui J.H.L."/>
            <person name="Sookrung N."/>
            <person name="Leung T.F."/>
            <person name="Tungtrongchitr A."/>
            <person name="Tsui S.K.W."/>
        </authorList>
    </citation>
    <scope>NUCLEOTIDE SEQUENCE [LARGE SCALE GENOMIC DNA]</scope>
    <source>
        <strain evidence="3">PWHHKU_190912</strain>
    </source>
</reference>
<dbReference type="Proteomes" id="UP001148838">
    <property type="component" value="Unassembled WGS sequence"/>
</dbReference>
<comment type="caution">
    <text evidence="3">The sequence shown here is derived from an EMBL/GenBank/DDBJ whole genome shotgun (WGS) entry which is preliminary data.</text>
</comment>
<feature type="region of interest" description="Disordered" evidence="1">
    <location>
        <begin position="1"/>
        <end position="24"/>
    </location>
</feature>
<feature type="compositionally biased region" description="Polar residues" evidence="1">
    <location>
        <begin position="15"/>
        <end position="24"/>
    </location>
</feature>
<evidence type="ECO:0000259" key="2">
    <source>
        <dbReference type="Pfam" id="PF01498"/>
    </source>
</evidence>
<dbReference type="Pfam" id="PF01498">
    <property type="entry name" value="HTH_Tnp_Tc3_2"/>
    <property type="match status" value="1"/>
</dbReference>
<sequence>MAGLYEGGNEPPGSLKTSKPRVTTASQDRFLCLRALRERTSIASLLRSALQNVGNVVVSTQTIRNRLHERGLNARRPLRYPAIRRGTREPRILWCQQREDWTYDQ</sequence>
<feature type="domain" description="Transposase Tc1-like" evidence="2">
    <location>
        <begin position="38"/>
        <end position="98"/>
    </location>
</feature>